<evidence type="ECO:0000313" key="5">
    <source>
        <dbReference type="EMBL" id="AKK06671.1"/>
    </source>
</evidence>
<dbReference type="AlphaFoldDB" id="A0A0G3GZW3"/>
<dbReference type="PATRIC" id="fig|571915.4.peg.2520"/>
<dbReference type="Gene3D" id="2.120.10.10">
    <property type="match status" value="1"/>
</dbReference>
<comment type="similarity">
    <text evidence="2">Belongs to the glycosyl hydrolase 33 family.</text>
</comment>
<feature type="domain" description="Sialidase" evidence="4">
    <location>
        <begin position="89"/>
        <end position="340"/>
    </location>
</feature>
<dbReference type="Proteomes" id="UP000035199">
    <property type="component" value="Chromosome"/>
</dbReference>
<dbReference type="PANTHER" id="PTHR10628">
    <property type="entry name" value="SIALIDASE"/>
    <property type="match status" value="1"/>
</dbReference>
<evidence type="ECO:0000256" key="1">
    <source>
        <dbReference type="ARBA" id="ARBA00000427"/>
    </source>
</evidence>
<dbReference type="PANTHER" id="PTHR10628:SF30">
    <property type="entry name" value="EXO-ALPHA-SIALIDASE"/>
    <property type="match status" value="1"/>
</dbReference>
<evidence type="ECO:0000259" key="4">
    <source>
        <dbReference type="Pfam" id="PF13088"/>
    </source>
</evidence>
<dbReference type="CDD" id="cd15482">
    <property type="entry name" value="Sialidase_non-viral"/>
    <property type="match status" value="1"/>
</dbReference>
<dbReference type="STRING" id="571915.CMUST_11800"/>
<evidence type="ECO:0000256" key="3">
    <source>
        <dbReference type="ARBA" id="ARBA00012733"/>
    </source>
</evidence>
<name>A0A0G3GZW3_9CORY</name>
<dbReference type="EC" id="3.2.1.18" evidence="3"/>
<protein>
    <recommendedName>
        <fullName evidence="3">exo-alpha-sialidase</fullName>
        <ecNumber evidence="3">3.2.1.18</ecNumber>
    </recommendedName>
</protein>
<dbReference type="EMBL" id="CP011542">
    <property type="protein sequence ID" value="AKK06671.1"/>
    <property type="molecule type" value="Genomic_DNA"/>
</dbReference>
<gene>
    <name evidence="5" type="ORF">CMUST_11800</name>
</gene>
<comment type="catalytic activity">
    <reaction evidence="1">
        <text>Hydrolysis of alpha-(2-&gt;3)-, alpha-(2-&gt;6)-, alpha-(2-&gt;8)- glycosidic linkages of terminal sialic acid residues in oligosaccharides, glycoproteins, glycolipids, colominic acid and synthetic substrates.</text>
        <dbReference type="EC" id="3.2.1.18"/>
    </reaction>
</comment>
<dbReference type="GO" id="GO:0005737">
    <property type="term" value="C:cytoplasm"/>
    <property type="evidence" value="ECO:0007669"/>
    <property type="project" value="TreeGrafter"/>
</dbReference>
<reference evidence="5 6" key="1">
    <citation type="journal article" date="2015" name="Genome Announc.">
        <title>Complete Genome Sequence of the Type Strain Corynebacterium mustelae DSM 45274, Isolated from Various Tissues of a Male Ferret with Lethal Sepsis.</title>
        <authorList>
            <person name="Ruckert C."/>
            <person name="Eimer J."/>
            <person name="Winkler A."/>
            <person name="Tauch A."/>
        </authorList>
    </citation>
    <scope>NUCLEOTIDE SEQUENCE [LARGE SCALE GENOMIC DNA]</scope>
    <source>
        <strain evidence="5 6">DSM 45274</strain>
    </source>
</reference>
<dbReference type="InterPro" id="IPR036278">
    <property type="entry name" value="Sialidase_sf"/>
</dbReference>
<organism evidence="5 6">
    <name type="scientific">Corynebacterium mustelae</name>
    <dbReference type="NCBI Taxonomy" id="571915"/>
    <lineage>
        <taxon>Bacteria</taxon>
        <taxon>Bacillati</taxon>
        <taxon>Actinomycetota</taxon>
        <taxon>Actinomycetes</taxon>
        <taxon>Mycobacteriales</taxon>
        <taxon>Corynebacteriaceae</taxon>
        <taxon>Corynebacterium</taxon>
    </lineage>
</organism>
<dbReference type="GO" id="GO:0006689">
    <property type="term" value="P:ganglioside catabolic process"/>
    <property type="evidence" value="ECO:0007669"/>
    <property type="project" value="TreeGrafter"/>
</dbReference>
<dbReference type="InterPro" id="IPR011040">
    <property type="entry name" value="Sialidase"/>
</dbReference>
<dbReference type="RefSeq" id="WP_047262655.1">
    <property type="nucleotide sequence ID" value="NZ_CP011542.1"/>
</dbReference>
<dbReference type="GO" id="GO:0016020">
    <property type="term" value="C:membrane"/>
    <property type="evidence" value="ECO:0007669"/>
    <property type="project" value="TreeGrafter"/>
</dbReference>
<dbReference type="Pfam" id="PF13088">
    <property type="entry name" value="BNR_2"/>
    <property type="match status" value="1"/>
</dbReference>
<dbReference type="SUPFAM" id="SSF50939">
    <property type="entry name" value="Sialidases"/>
    <property type="match status" value="1"/>
</dbReference>
<dbReference type="KEGG" id="cmv:CMUST_11800"/>
<dbReference type="GO" id="GO:0009313">
    <property type="term" value="P:oligosaccharide catabolic process"/>
    <property type="evidence" value="ECO:0007669"/>
    <property type="project" value="TreeGrafter"/>
</dbReference>
<proteinExistence type="inferred from homology"/>
<evidence type="ECO:0000313" key="6">
    <source>
        <dbReference type="Proteomes" id="UP000035199"/>
    </source>
</evidence>
<dbReference type="InterPro" id="IPR026856">
    <property type="entry name" value="Sialidase_fam"/>
</dbReference>
<reference evidence="6" key="2">
    <citation type="submission" date="2015-05" db="EMBL/GenBank/DDBJ databases">
        <title>Complete genome sequence of Corynebacterium mustelae DSM 45274, isolated from various tissues of a male ferret with lethal sepsis.</title>
        <authorList>
            <person name="Ruckert C."/>
            <person name="Albersmeier A."/>
            <person name="Winkler A."/>
            <person name="Tauch A."/>
        </authorList>
    </citation>
    <scope>NUCLEOTIDE SEQUENCE [LARGE SCALE GENOMIC DNA]</scope>
    <source>
        <strain evidence="6">DSM 45274</strain>
    </source>
</reference>
<sequence length="362" mass="38066">MVTFTKLTDEPLLSPAAIQHLVPGAIEVRVPAIAQVGTSEILVACDARLAPVDDDWAAIGGAMAADLPNPNSLLLLRGRLDATIAGGISWAEPTVLRQGSIDPRSGFSDPAIITSGNRVVIAHARSADVGFFGSGRWCDNPAGNDARNVLHIDVACSDDAGKSWSISTITGDVAREFSGAFVTSGHGVIAANGDWVFPMIARNLNGTTSFVAAISTDAGQTWESGQPIGIDMDETALATIGTRLLLSARSTSAYASGKLGRWQAESTDFGRSWQDLAWDNSLPAAACNAALVELPGTIALSYAGPDRIGGHIAVLDDDTWRTVATITDQAFGYSDALYVEGNLIVVYEQSGSLRMATYRTRE</sequence>
<evidence type="ECO:0000256" key="2">
    <source>
        <dbReference type="ARBA" id="ARBA00009348"/>
    </source>
</evidence>
<dbReference type="GO" id="GO:0004308">
    <property type="term" value="F:exo-alpha-sialidase activity"/>
    <property type="evidence" value="ECO:0007669"/>
    <property type="project" value="UniProtKB-EC"/>
</dbReference>
<accession>A0A0G3GZW3</accession>
<keyword evidence="6" id="KW-1185">Reference proteome</keyword>
<dbReference type="OrthoDB" id="4398692at2"/>